<accession>A0A9X4SLH9</accession>
<comment type="caution">
    <text evidence="1">The sequence shown here is derived from an EMBL/GenBank/DDBJ whole genome shotgun (WGS) entry which is preliminary data.</text>
</comment>
<evidence type="ECO:0000313" key="2">
    <source>
        <dbReference type="Proteomes" id="UP001155500"/>
    </source>
</evidence>
<sequence>MKTYEYIALSKWNDTPTKEEFLEKIENGYWYKFFSNASQLDLVAEQILEENYIDWDLYDENEDIYIAVKENNSDYWELFLVRAIYQLSTTSEHILCSED</sequence>
<organism evidence="1 2">
    <name type="scientific">Volucribacter amazonae</name>
    <dbReference type="NCBI Taxonomy" id="256731"/>
    <lineage>
        <taxon>Bacteria</taxon>
        <taxon>Pseudomonadati</taxon>
        <taxon>Pseudomonadota</taxon>
        <taxon>Gammaproteobacteria</taxon>
        <taxon>Pasteurellales</taxon>
        <taxon>Pasteurellaceae</taxon>
        <taxon>Volucribacter</taxon>
    </lineage>
</organism>
<evidence type="ECO:0000313" key="1">
    <source>
        <dbReference type="EMBL" id="MDG6895063.1"/>
    </source>
</evidence>
<name>A0A9X4SLH9_9PAST</name>
<dbReference type="Proteomes" id="UP001155500">
    <property type="component" value="Unassembled WGS sequence"/>
</dbReference>
<gene>
    <name evidence="1" type="ORF">A6A20_05335</name>
</gene>
<dbReference type="EMBL" id="LWID01000001">
    <property type="protein sequence ID" value="MDG6895063.1"/>
    <property type="molecule type" value="Genomic_DNA"/>
</dbReference>
<dbReference type="AlphaFoldDB" id="A0A9X4SLH9"/>
<dbReference type="RefSeq" id="WP_279572501.1">
    <property type="nucleotide sequence ID" value="NZ_LWID01000001.1"/>
</dbReference>
<keyword evidence="2" id="KW-1185">Reference proteome</keyword>
<protein>
    <submittedName>
        <fullName evidence="1">Uncharacterized protein</fullName>
    </submittedName>
</protein>
<proteinExistence type="predicted"/>
<reference evidence="1" key="1">
    <citation type="submission" date="2016-03" db="EMBL/GenBank/DDBJ databases">
        <title>Co-evolution between Pasteurellaceae and their hosts.</title>
        <authorList>
            <person name="Hansen M.J."/>
            <person name="Bojesen A.M."/>
            <person name="Planet P."/>
        </authorList>
    </citation>
    <scope>NUCLEOTIDE SEQUENCE</scope>
    <source>
        <strain evidence="1">146/S8/89</strain>
    </source>
</reference>